<keyword evidence="4" id="KW-0678">Repressor</keyword>
<accession>A0A0D2CSQ5</accession>
<comment type="similarity">
    <text evidence="2">Belongs to the IMPACT family.</text>
</comment>
<dbReference type="Pfam" id="PF05773">
    <property type="entry name" value="RWD"/>
    <property type="match status" value="1"/>
</dbReference>
<keyword evidence="3" id="KW-0963">Cytoplasm</keyword>
<evidence type="ECO:0000256" key="3">
    <source>
        <dbReference type="ARBA" id="ARBA00022490"/>
    </source>
</evidence>
<keyword evidence="10" id="KW-1185">Reference proteome</keyword>
<feature type="domain" description="RWD" evidence="8">
    <location>
        <begin position="21"/>
        <end position="126"/>
    </location>
</feature>
<dbReference type="InterPro" id="IPR020568">
    <property type="entry name" value="Ribosomal_Su5_D2-typ_SF"/>
</dbReference>
<dbReference type="HOGENOM" id="CLU_045276_0_1_1"/>
<evidence type="ECO:0000256" key="1">
    <source>
        <dbReference type="ARBA" id="ARBA00004496"/>
    </source>
</evidence>
<sequence>MPLEDGMDGDGVALGNSALADEIEALTSIYDGDTLILQSASGAGTDITAVLRLPDSAISFLITFPAEYPDAPPQILGTQSTGEHSRRGQGEVAVSILRDVLARVYSEGQVCLFDLVEEAGPLLSQGLQHEVDDQPHGTAETAEEYAKDRSASPLPAPHGPHIHDDEPTCTTASSMYRHAFSDAPSVTASASVPPPQWTLSEPVTVSKSTFIARACAVHSLQDAQHALGHLVATNKKVAQATHNISAWRIRSSPAPAPSSVSAHPTASTGAEIVIQDSDDDGETAAGGRLLHLMQLMDVWNVLVVVSRWYGGVKLGPDRFRLINQVGRDALVKGGFVKDQHDEGNHKTRGKGKGKK</sequence>
<dbReference type="SUPFAM" id="SSF54211">
    <property type="entry name" value="Ribosomal protein S5 domain 2-like"/>
    <property type="match status" value="1"/>
</dbReference>
<organism evidence="9 10">
    <name type="scientific">Phialophora macrospora</name>
    <dbReference type="NCBI Taxonomy" id="1851006"/>
    <lineage>
        <taxon>Eukaryota</taxon>
        <taxon>Fungi</taxon>
        <taxon>Dikarya</taxon>
        <taxon>Ascomycota</taxon>
        <taxon>Pezizomycotina</taxon>
        <taxon>Eurotiomycetes</taxon>
        <taxon>Chaetothyriomycetidae</taxon>
        <taxon>Chaetothyriales</taxon>
        <taxon>Herpotrichiellaceae</taxon>
        <taxon>Phialophora</taxon>
    </lineage>
</organism>
<comment type="subcellular location">
    <subcellularLocation>
        <location evidence="1">Cytoplasm</location>
    </subcellularLocation>
</comment>
<dbReference type="InterPro" id="IPR023582">
    <property type="entry name" value="Impact"/>
</dbReference>
<dbReference type="SUPFAM" id="SSF54495">
    <property type="entry name" value="UBC-like"/>
    <property type="match status" value="1"/>
</dbReference>
<evidence type="ECO:0000256" key="2">
    <source>
        <dbReference type="ARBA" id="ARBA00007665"/>
    </source>
</evidence>
<evidence type="ECO:0000313" key="9">
    <source>
        <dbReference type="EMBL" id="KIW68221.1"/>
    </source>
</evidence>
<dbReference type="STRING" id="5601.A0A0D2CSQ5"/>
<evidence type="ECO:0000256" key="6">
    <source>
        <dbReference type="ARBA" id="ARBA00023016"/>
    </source>
</evidence>
<proteinExistence type="inferred from homology"/>
<dbReference type="GO" id="GO:0140469">
    <property type="term" value="P:GCN2-mediated signaling"/>
    <property type="evidence" value="ECO:0007669"/>
    <property type="project" value="TreeGrafter"/>
</dbReference>
<feature type="region of interest" description="Disordered" evidence="7">
    <location>
        <begin position="336"/>
        <end position="355"/>
    </location>
</feature>
<feature type="region of interest" description="Disordered" evidence="7">
    <location>
        <begin position="132"/>
        <end position="160"/>
    </location>
</feature>
<dbReference type="PANTHER" id="PTHR16301:SF25">
    <property type="entry name" value="PROTEIN IMPACT"/>
    <property type="match status" value="1"/>
</dbReference>
<dbReference type="InterPro" id="IPR036956">
    <property type="entry name" value="Impact_N_sf"/>
</dbReference>
<dbReference type="GO" id="GO:0006446">
    <property type="term" value="P:regulation of translational initiation"/>
    <property type="evidence" value="ECO:0007669"/>
    <property type="project" value="TreeGrafter"/>
</dbReference>
<dbReference type="SMART" id="SM00591">
    <property type="entry name" value="RWD"/>
    <property type="match status" value="1"/>
</dbReference>
<dbReference type="InterPro" id="IPR001498">
    <property type="entry name" value="Impact_N"/>
</dbReference>
<reference evidence="9 10" key="1">
    <citation type="submission" date="2015-01" db="EMBL/GenBank/DDBJ databases">
        <title>The Genome Sequence of Capronia semiimmersa CBS27337.</title>
        <authorList>
            <consortium name="The Broad Institute Genomics Platform"/>
            <person name="Cuomo C."/>
            <person name="de Hoog S."/>
            <person name="Gorbushina A."/>
            <person name="Stielow B."/>
            <person name="Teixiera M."/>
            <person name="Abouelleil A."/>
            <person name="Chapman S.B."/>
            <person name="Priest M."/>
            <person name="Young S.K."/>
            <person name="Wortman J."/>
            <person name="Nusbaum C."/>
            <person name="Birren B."/>
        </authorList>
    </citation>
    <scope>NUCLEOTIDE SEQUENCE [LARGE SCALE GENOMIC DNA]</scope>
    <source>
        <strain evidence="9 10">CBS 27337</strain>
    </source>
</reference>
<protein>
    <recommendedName>
        <fullName evidence="8">RWD domain-containing protein</fullName>
    </recommendedName>
</protein>
<name>A0A0D2CSQ5_9EURO</name>
<gene>
    <name evidence="9" type="ORF">PV04_04180</name>
</gene>
<dbReference type="AlphaFoldDB" id="A0A0D2CSQ5"/>
<dbReference type="Gene3D" id="3.10.110.10">
    <property type="entry name" value="Ubiquitin Conjugating Enzyme"/>
    <property type="match status" value="1"/>
</dbReference>
<feature type="compositionally biased region" description="Basic and acidic residues" evidence="7">
    <location>
        <begin position="336"/>
        <end position="345"/>
    </location>
</feature>
<dbReference type="InterPro" id="IPR016135">
    <property type="entry name" value="UBQ-conjugating_enzyme/RWD"/>
</dbReference>
<evidence type="ECO:0000256" key="5">
    <source>
        <dbReference type="ARBA" id="ARBA00022845"/>
    </source>
</evidence>
<dbReference type="CDD" id="cd23822">
    <property type="entry name" value="RWD_ScYIH1-like"/>
    <property type="match status" value="1"/>
</dbReference>
<dbReference type="Pfam" id="PF01205">
    <property type="entry name" value="Impact_N"/>
    <property type="match status" value="1"/>
</dbReference>
<keyword evidence="6" id="KW-0346">Stress response</keyword>
<dbReference type="Gene3D" id="3.30.230.30">
    <property type="entry name" value="Impact, N-terminal domain"/>
    <property type="match status" value="1"/>
</dbReference>
<evidence type="ECO:0000313" key="10">
    <source>
        <dbReference type="Proteomes" id="UP000054266"/>
    </source>
</evidence>
<dbReference type="PANTHER" id="PTHR16301">
    <property type="entry name" value="IMPACT-RELATED"/>
    <property type="match status" value="1"/>
</dbReference>
<dbReference type="InterPro" id="IPR006575">
    <property type="entry name" value="RWD_dom"/>
</dbReference>
<feature type="compositionally biased region" description="Basic residues" evidence="7">
    <location>
        <begin position="346"/>
        <end position="355"/>
    </location>
</feature>
<dbReference type="PROSITE" id="PS50908">
    <property type="entry name" value="RWD"/>
    <property type="match status" value="1"/>
</dbReference>
<dbReference type="Proteomes" id="UP000054266">
    <property type="component" value="Unassembled WGS sequence"/>
</dbReference>
<evidence type="ECO:0000259" key="8">
    <source>
        <dbReference type="PROSITE" id="PS50908"/>
    </source>
</evidence>
<dbReference type="PROSITE" id="PS00910">
    <property type="entry name" value="UPF0029"/>
    <property type="match status" value="1"/>
</dbReference>
<dbReference type="EMBL" id="KN846958">
    <property type="protein sequence ID" value="KIW68221.1"/>
    <property type="molecule type" value="Genomic_DNA"/>
</dbReference>
<dbReference type="InterPro" id="IPR020569">
    <property type="entry name" value="UPF0029_Impact_CS"/>
</dbReference>
<dbReference type="GO" id="GO:0005737">
    <property type="term" value="C:cytoplasm"/>
    <property type="evidence" value="ECO:0007669"/>
    <property type="project" value="UniProtKB-SubCell"/>
</dbReference>
<keyword evidence="5" id="KW-0810">Translation regulation</keyword>
<evidence type="ECO:0000256" key="4">
    <source>
        <dbReference type="ARBA" id="ARBA00022491"/>
    </source>
</evidence>
<evidence type="ECO:0000256" key="7">
    <source>
        <dbReference type="SAM" id="MobiDB-lite"/>
    </source>
</evidence>